<accession>A0A159WBW0</accession>
<protein>
    <submittedName>
        <fullName evidence="8">Phosphohydrolase CF-BD 0118</fullName>
        <ecNumber evidence="8">3.1.3.3</ecNumber>
    </submittedName>
</protein>
<dbReference type="PANTHER" id="PTHR42794">
    <property type="entry name" value="HEMIN IMPORT ATP-BINDING PROTEIN HMUV"/>
    <property type="match status" value="1"/>
</dbReference>
<dbReference type="SUPFAM" id="SSF52540">
    <property type="entry name" value="P-loop containing nucleoside triphosphate hydrolases"/>
    <property type="match status" value="1"/>
</dbReference>
<dbReference type="AlphaFoldDB" id="A0A159WBW0"/>
<dbReference type="CDD" id="cd03214">
    <property type="entry name" value="ABC_Iron-Siderophores_B12_Hemin"/>
    <property type="match status" value="1"/>
</dbReference>
<dbReference type="InterPro" id="IPR003593">
    <property type="entry name" value="AAA+_ATPase"/>
</dbReference>
<keyword evidence="5" id="KW-1278">Translocase</keyword>
<sequence>MTVNLVNPFITSAQAVIEACNLRWKVKGKTIVDDISLSVTPGEFVGIIGPNGSGKTSLISLLAGLLKPTSGRITLQQKALQHYSRRHLAQQVALVEQQAETSERLTALQAVSLGRTPWLSLLSPWSAKDDVIVQTMLEKVDLSELQHRCWHTFSGGEKQRLHIARALAQQPQLLLMDEPTNHLDIQHQIGLLSLVKREKLTVIAALHDLNHAAMFCDRIIVMTSGHMAMQGKPCAVFTRENLHTWFGIDAIIERDASGANCFIRYQRPDEF</sequence>
<feature type="domain" description="ABC transporter" evidence="7">
    <location>
        <begin position="17"/>
        <end position="249"/>
    </location>
</feature>
<dbReference type="InterPro" id="IPR027417">
    <property type="entry name" value="P-loop_NTPase"/>
</dbReference>
<evidence type="ECO:0000259" key="7">
    <source>
        <dbReference type="PROSITE" id="PS50893"/>
    </source>
</evidence>
<dbReference type="EC" id="3.1.3.3" evidence="8"/>
<evidence type="ECO:0000313" key="8">
    <source>
        <dbReference type="EMBL" id="AMX27772.1"/>
    </source>
</evidence>
<evidence type="ECO:0000256" key="6">
    <source>
        <dbReference type="ARBA" id="ARBA00037066"/>
    </source>
</evidence>
<dbReference type="PROSITE" id="PS50893">
    <property type="entry name" value="ABC_TRANSPORTER_2"/>
    <property type="match status" value="1"/>
</dbReference>
<dbReference type="Gene3D" id="3.40.50.300">
    <property type="entry name" value="P-loop containing nucleotide triphosphate hydrolases"/>
    <property type="match status" value="1"/>
</dbReference>
<proteinExistence type="inferred from homology"/>
<evidence type="ECO:0000256" key="5">
    <source>
        <dbReference type="ARBA" id="ARBA00022967"/>
    </source>
</evidence>
<dbReference type="GO" id="GO:0016887">
    <property type="term" value="F:ATP hydrolysis activity"/>
    <property type="evidence" value="ECO:0007669"/>
    <property type="project" value="InterPro"/>
</dbReference>
<keyword evidence="4" id="KW-0067">ATP-binding</keyword>
<evidence type="ECO:0000256" key="1">
    <source>
        <dbReference type="ARBA" id="ARBA00005417"/>
    </source>
</evidence>
<comment type="similarity">
    <text evidence="1">Belongs to the ABC transporter superfamily.</text>
</comment>
<evidence type="ECO:0000256" key="3">
    <source>
        <dbReference type="ARBA" id="ARBA00022741"/>
    </source>
</evidence>
<keyword evidence="8" id="KW-0378">Hydrolase</keyword>
<organism evidence="8">
    <name type="scientific">Citrobacter sp. CF-BD</name>
    <dbReference type="NCBI Taxonomy" id="1633657"/>
    <lineage>
        <taxon>Bacteria</taxon>
        <taxon>Pseudomonadati</taxon>
        <taxon>Pseudomonadota</taxon>
        <taxon>Gammaproteobacteria</taxon>
        <taxon>Enterobacterales</taxon>
        <taxon>Enterobacteriaceae</taxon>
        <taxon>Citrobacter</taxon>
    </lineage>
</organism>
<keyword evidence="3" id="KW-0547">Nucleotide-binding</keyword>
<dbReference type="GO" id="GO:0005524">
    <property type="term" value="F:ATP binding"/>
    <property type="evidence" value="ECO:0007669"/>
    <property type="project" value="UniProtKB-KW"/>
</dbReference>
<dbReference type="EMBL" id="KT966408">
    <property type="protein sequence ID" value="AMX27772.1"/>
    <property type="molecule type" value="Genomic_DNA"/>
</dbReference>
<dbReference type="Pfam" id="PF00005">
    <property type="entry name" value="ABC_tran"/>
    <property type="match status" value="1"/>
</dbReference>
<dbReference type="FunFam" id="3.40.50.300:FF:000134">
    <property type="entry name" value="Iron-enterobactin ABC transporter ATP-binding protein"/>
    <property type="match status" value="1"/>
</dbReference>
<dbReference type="PANTHER" id="PTHR42794:SF1">
    <property type="entry name" value="HEMIN IMPORT ATP-BINDING PROTEIN HMUV"/>
    <property type="match status" value="1"/>
</dbReference>
<dbReference type="InterPro" id="IPR003439">
    <property type="entry name" value="ABC_transporter-like_ATP-bd"/>
</dbReference>
<evidence type="ECO:0000256" key="4">
    <source>
        <dbReference type="ARBA" id="ARBA00022840"/>
    </source>
</evidence>
<dbReference type="SMART" id="SM00382">
    <property type="entry name" value="AAA"/>
    <property type="match status" value="1"/>
</dbReference>
<keyword evidence="2" id="KW-0813">Transport</keyword>
<reference evidence="8" key="1">
    <citation type="submission" date="2015-10" db="EMBL/GenBank/DDBJ databases">
        <title>Gut symbiotic bacteria increase insecticide resistance in the oriental fruit fly Bactrocera dorsalis (Hendel).</title>
        <authorList>
            <person name="Cheng D."/>
        </authorList>
    </citation>
    <scope>NUCLEOTIDE SEQUENCE</scope>
    <source>
        <strain evidence="8">CF-BD</strain>
    </source>
</reference>
<name>A0A159WBW0_9ENTR</name>
<comment type="function">
    <text evidence="6">Part of the ABC transporter complex HmuTUV involved in hemin import. Responsible for energy coupling to the transport system.</text>
</comment>
<evidence type="ECO:0000256" key="2">
    <source>
        <dbReference type="ARBA" id="ARBA00022448"/>
    </source>
</evidence>